<sequence length="220" mass="24287">MPTAPFDQESFAHSGLPVGRSANGQHVMETLKRGMPAGLASDRKKSQGVDALIHTNQSSTVPTLIVPPPKSRKSRVRNHSHGGAPASEKTPNWANLPIGLGRPALTEPEEIAMLRGLLTNWPAYSNASRAEFNQVMTFYKARMQRQIELSDLQSKKYLVFVDAVKLLVDMQTAYTQLQMQSMKNNSGDLGRMADEAFEAIQWLQSDVQAAGKSLVVWLKK</sequence>
<dbReference type="EMBL" id="HE797455">
    <property type="protein sequence ID" value="CCM06698.1"/>
    <property type="molecule type" value="Genomic_DNA"/>
</dbReference>
<feature type="region of interest" description="Disordered" evidence="1">
    <location>
        <begin position="1"/>
        <end position="22"/>
    </location>
</feature>
<evidence type="ECO:0000313" key="2">
    <source>
        <dbReference type="EMBL" id="CCM06698.1"/>
    </source>
</evidence>
<feature type="region of interest" description="Disordered" evidence="1">
    <location>
        <begin position="53"/>
        <end position="94"/>
    </location>
</feature>
<accession>J4GIN2</accession>
<gene>
    <name evidence="2" type="ORF">FIBRA_08986</name>
</gene>
<protein>
    <submittedName>
        <fullName evidence="2">Uncharacterized protein</fullName>
    </submittedName>
</protein>
<evidence type="ECO:0000256" key="1">
    <source>
        <dbReference type="SAM" id="MobiDB-lite"/>
    </source>
</evidence>
<name>J4GIN2_9APHY</name>
<dbReference type="AlphaFoldDB" id="J4GIN2"/>
<dbReference type="HOGENOM" id="CLU_1256031_0_0_1"/>
<dbReference type="InParanoid" id="J4GIN2"/>
<dbReference type="Proteomes" id="UP000006352">
    <property type="component" value="Unassembled WGS sequence"/>
</dbReference>
<evidence type="ECO:0000313" key="3">
    <source>
        <dbReference type="Proteomes" id="UP000006352"/>
    </source>
</evidence>
<keyword evidence="3" id="KW-1185">Reference proteome</keyword>
<proteinExistence type="predicted"/>
<dbReference type="GeneID" id="24101598"/>
<dbReference type="RefSeq" id="XP_012185981.1">
    <property type="nucleotide sequence ID" value="XM_012330591.1"/>
</dbReference>
<feature type="compositionally biased region" description="Basic residues" evidence="1">
    <location>
        <begin position="70"/>
        <end position="80"/>
    </location>
</feature>
<organism evidence="2 3">
    <name type="scientific">Fibroporia radiculosa</name>
    <dbReference type="NCBI Taxonomy" id="599839"/>
    <lineage>
        <taxon>Eukaryota</taxon>
        <taxon>Fungi</taxon>
        <taxon>Dikarya</taxon>
        <taxon>Basidiomycota</taxon>
        <taxon>Agaricomycotina</taxon>
        <taxon>Agaricomycetes</taxon>
        <taxon>Polyporales</taxon>
        <taxon>Fibroporiaceae</taxon>
        <taxon>Fibroporia</taxon>
    </lineage>
</organism>
<reference evidence="2 3" key="1">
    <citation type="journal article" date="2012" name="Appl. Environ. Microbiol.">
        <title>Short-read sequencing for genomic analysis of the brown rot fungus Fibroporia radiculosa.</title>
        <authorList>
            <person name="Tang J.D."/>
            <person name="Perkins A.D."/>
            <person name="Sonstegard T.S."/>
            <person name="Schroeder S.G."/>
            <person name="Burgess S.C."/>
            <person name="Diehl S.V."/>
        </authorList>
    </citation>
    <scope>NUCLEOTIDE SEQUENCE [LARGE SCALE GENOMIC DNA]</scope>
    <source>
        <strain evidence="2 3">TFFH 294</strain>
    </source>
</reference>